<dbReference type="EMBL" id="CM047738">
    <property type="protein sequence ID" value="KAJ0047143.1"/>
    <property type="molecule type" value="Genomic_DNA"/>
</dbReference>
<evidence type="ECO:0000313" key="2">
    <source>
        <dbReference type="Proteomes" id="UP001163603"/>
    </source>
</evidence>
<organism evidence="1 2">
    <name type="scientific">Pistacia integerrima</name>
    <dbReference type="NCBI Taxonomy" id="434235"/>
    <lineage>
        <taxon>Eukaryota</taxon>
        <taxon>Viridiplantae</taxon>
        <taxon>Streptophyta</taxon>
        <taxon>Embryophyta</taxon>
        <taxon>Tracheophyta</taxon>
        <taxon>Spermatophyta</taxon>
        <taxon>Magnoliopsida</taxon>
        <taxon>eudicotyledons</taxon>
        <taxon>Gunneridae</taxon>
        <taxon>Pentapetalae</taxon>
        <taxon>rosids</taxon>
        <taxon>malvids</taxon>
        <taxon>Sapindales</taxon>
        <taxon>Anacardiaceae</taxon>
        <taxon>Pistacia</taxon>
    </lineage>
</organism>
<protein>
    <submittedName>
        <fullName evidence="1">Uncharacterized protein</fullName>
    </submittedName>
</protein>
<reference evidence="2" key="1">
    <citation type="journal article" date="2023" name="G3 (Bethesda)">
        <title>Genome assembly and association tests identify interacting loci associated with vigor, precocity, and sex in interspecific pistachio rootstocks.</title>
        <authorList>
            <person name="Palmer W."/>
            <person name="Jacygrad E."/>
            <person name="Sagayaradj S."/>
            <person name="Cavanaugh K."/>
            <person name="Han R."/>
            <person name="Bertier L."/>
            <person name="Beede B."/>
            <person name="Kafkas S."/>
            <person name="Golino D."/>
            <person name="Preece J."/>
            <person name="Michelmore R."/>
        </authorList>
    </citation>
    <scope>NUCLEOTIDE SEQUENCE [LARGE SCALE GENOMIC DNA]</scope>
</reference>
<proteinExistence type="predicted"/>
<dbReference type="Proteomes" id="UP001163603">
    <property type="component" value="Chromosome 3"/>
</dbReference>
<keyword evidence="2" id="KW-1185">Reference proteome</keyword>
<name>A0ACC0ZB87_9ROSI</name>
<evidence type="ECO:0000313" key="1">
    <source>
        <dbReference type="EMBL" id="KAJ0047143.1"/>
    </source>
</evidence>
<accession>A0ACC0ZB87</accession>
<sequence>MDSSEIGSLEEKLKTLLAQLQTEFGIFERLVYKNKNQHRRSSYFQYLLKVRRDLRLLQSAKLEELLSSCFQVITGKRPKQKVHLLERDAPVILQKILSLGVYFYLFICLSLKRRKCDGGKYNFMERLLGAARLLSQMVEPMLKAAMYPLFEIFSM</sequence>
<gene>
    <name evidence="1" type="ORF">Pint_04199</name>
</gene>
<comment type="caution">
    <text evidence="1">The sequence shown here is derived from an EMBL/GenBank/DDBJ whole genome shotgun (WGS) entry which is preliminary data.</text>
</comment>